<gene>
    <name evidence="2" type="ORF">PFISCL1PPCAC_28602</name>
    <name evidence="1" type="ORF">PFISCL1PPCAC_2910</name>
</gene>
<proteinExistence type="predicted"/>
<name>A0AAV5WY36_9BILA</name>
<comment type="caution">
    <text evidence="2">The sequence shown here is derived from an EMBL/GenBank/DDBJ whole genome shotgun (WGS) entry which is preliminary data.</text>
</comment>
<feature type="non-terminal residue" evidence="2">
    <location>
        <position position="1"/>
    </location>
</feature>
<protein>
    <submittedName>
        <fullName evidence="2">Uncharacterized protein</fullName>
    </submittedName>
</protein>
<dbReference type="AlphaFoldDB" id="A0AAV5WY36"/>
<evidence type="ECO:0000313" key="2">
    <source>
        <dbReference type="EMBL" id="GMT37306.1"/>
    </source>
</evidence>
<reference evidence="2" key="1">
    <citation type="submission" date="2023-10" db="EMBL/GenBank/DDBJ databases">
        <title>Genome assembly of Pristionchus species.</title>
        <authorList>
            <person name="Yoshida K."/>
            <person name="Sommer R.J."/>
        </authorList>
    </citation>
    <scope>NUCLEOTIDE SEQUENCE</scope>
    <source>
        <strain evidence="2">RS5133</strain>
    </source>
</reference>
<keyword evidence="3" id="KW-1185">Reference proteome</keyword>
<dbReference type="EMBL" id="BTSY01000001">
    <property type="protein sequence ID" value="GMT11613.1"/>
    <property type="molecule type" value="Genomic_DNA"/>
</dbReference>
<accession>A0AAV5WY36</accession>
<dbReference type="Proteomes" id="UP001432322">
    <property type="component" value="Unassembled WGS sequence"/>
</dbReference>
<evidence type="ECO:0000313" key="1">
    <source>
        <dbReference type="EMBL" id="GMT11613.1"/>
    </source>
</evidence>
<sequence length="157" mass="18264">DSLDKMELVSRKMNELAARKCFESIKRVLKSLTIFRDGASYGIFVSGTMGDYIYRFNHTGRDDYGGWNKCGHLLELEFMFTKSYHRCASDGSPVLERLFKRLVVLLKKNICEEYCIQDVFVDNNFTDRFIANFPNNVQKFKVDGAIFVYQNIVAIRK</sequence>
<organism evidence="2 3">
    <name type="scientific">Pristionchus fissidentatus</name>
    <dbReference type="NCBI Taxonomy" id="1538716"/>
    <lineage>
        <taxon>Eukaryota</taxon>
        <taxon>Metazoa</taxon>
        <taxon>Ecdysozoa</taxon>
        <taxon>Nematoda</taxon>
        <taxon>Chromadorea</taxon>
        <taxon>Rhabditida</taxon>
        <taxon>Rhabditina</taxon>
        <taxon>Diplogasteromorpha</taxon>
        <taxon>Diplogasteroidea</taxon>
        <taxon>Neodiplogasteridae</taxon>
        <taxon>Pristionchus</taxon>
    </lineage>
</organism>
<dbReference type="EMBL" id="BTSY01000099">
    <property type="protein sequence ID" value="GMT37306.1"/>
    <property type="molecule type" value="Genomic_DNA"/>
</dbReference>
<evidence type="ECO:0000313" key="3">
    <source>
        <dbReference type="Proteomes" id="UP001432322"/>
    </source>
</evidence>